<name>A0ABY8MGS1_9SPIO</name>
<dbReference type="Proteomes" id="UP001228690">
    <property type="component" value="Chromosome"/>
</dbReference>
<organism evidence="1 2">
    <name type="scientific">Candidatus Haliotispira prima</name>
    <dbReference type="NCBI Taxonomy" id="3034016"/>
    <lineage>
        <taxon>Bacteria</taxon>
        <taxon>Pseudomonadati</taxon>
        <taxon>Spirochaetota</taxon>
        <taxon>Spirochaetia</taxon>
        <taxon>Spirochaetales</taxon>
        <taxon>Spirochaetaceae</taxon>
        <taxon>Candidatus Haliotispira</taxon>
    </lineage>
</organism>
<keyword evidence="2" id="KW-1185">Reference proteome</keyword>
<evidence type="ECO:0000313" key="2">
    <source>
        <dbReference type="Proteomes" id="UP001228690"/>
    </source>
</evidence>
<proteinExistence type="predicted"/>
<protein>
    <submittedName>
        <fullName evidence="1">Uncharacterized protein</fullName>
    </submittedName>
</protein>
<accession>A0ABY8MGS1</accession>
<dbReference type="EMBL" id="CP123443">
    <property type="protein sequence ID" value="WGK69169.1"/>
    <property type="molecule type" value="Genomic_DNA"/>
</dbReference>
<gene>
    <name evidence="1" type="ORF">P0082_11905</name>
</gene>
<evidence type="ECO:0000313" key="1">
    <source>
        <dbReference type="EMBL" id="WGK69169.1"/>
    </source>
</evidence>
<dbReference type="RefSeq" id="WP_326927356.1">
    <property type="nucleotide sequence ID" value="NZ_CP123443.1"/>
</dbReference>
<reference evidence="1 2" key="1">
    <citation type="submission" date="2023-04" db="EMBL/GenBank/DDBJ databases">
        <title>Spirochaete genome identified in red abalone sample constitutes a novel genus.</title>
        <authorList>
            <person name="Sharma S.P."/>
            <person name="Purcell C.M."/>
            <person name="Hyde J.R."/>
            <person name="Severin A.J."/>
        </authorList>
    </citation>
    <scope>NUCLEOTIDE SEQUENCE [LARGE SCALE GENOMIC DNA]</scope>
    <source>
        <strain evidence="1 2">SP-2023</strain>
    </source>
</reference>
<sequence length="233" mass="26001">MLQTLENMAHLGLRRRPGIPAVALLSVLLVLVSAAGLRAELSRPDEIVDSGSKNKDSVRIYLDFTGASLGRSPYRQLLFSLELPALKYYRSYPVAEPTGWSTAVFVSSETEKKLRLGQLPISAHIKGRGGIYLLDYKGIRIGFGLEVPPKAVFDLIAKTYENLPEVGHTVKERYRSGYTIRIYEAENVLEPENQLVSYPEAILAAAILGDKEQWFWGIHDARDLLNKPMNSSK</sequence>